<comment type="caution">
    <text evidence="2">The sequence shown here is derived from an EMBL/GenBank/DDBJ whole genome shotgun (WGS) entry which is preliminary data.</text>
</comment>
<dbReference type="GO" id="GO:0003824">
    <property type="term" value="F:catalytic activity"/>
    <property type="evidence" value="ECO:0007669"/>
    <property type="project" value="InterPro"/>
</dbReference>
<dbReference type="PANTHER" id="PTHR11895:SF170">
    <property type="entry name" value="AMIDASE"/>
    <property type="match status" value="1"/>
</dbReference>
<dbReference type="InterPro" id="IPR000120">
    <property type="entry name" value="Amidase"/>
</dbReference>
<evidence type="ECO:0000313" key="3">
    <source>
        <dbReference type="Proteomes" id="UP001138500"/>
    </source>
</evidence>
<protein>
    <submittedName>
        <fullName evidence="2">Amidase signature enzyme</fullName>
    </submittedName>
</protein>
<evidence type="ECO:0000259" key="1">
    <source>
        <dbReference type="Pfam" id="PF01425"/>
    </source>
</evidence>
<dbReference type="Gene3D" id="3.90.1300.10">
    <property type="entry name" value="Amidase signature (AS) domain"/>
    <property type="match status" value="1"/>
</dbReference>
<dbReference type="InterPro" id="IPR023631">
    <property type="entry name" value="Amidase_dom"/>
</dbReference>
<proteinExistence type="predicted"/>
<sequence>MSVVTLGSDAPKVSAEDLHALGAKAGLTFKPEHEDDFQRLLSAIDQSVTDLLSGPDHFPQPDLERYPRTAISIPSGPTETDKGGWATRVTATCTSPTSSLLQGKTVALKDNVALAGVRCTNGTAAMSWTPQLDATITTRILDAGATITGKATCENACMEGVSDTSLTGPVHNPYADWYSAGGSSSGSGRLVATGSVDMAIGGDQGGSIRIPSSMCGIVGLKPTWGLVPYTGIISLEATIDHAGPMTRTVPDAAKLLEAIAGPDGIDDRQPPFLPPGTLEYSKQLSSFLSSPSDPAKPLTGIKVGVLEEAFTIPNTDPNIASLTRTAVTKLASLGAETKSVSIPAHRNAAIVWMCNMAIGGGRQGLLSDLTGRKQLYLTDRVKSSGDKLTQQAFDALSPGGQNLYLRYLYLEQKYGAELPAKTSNLVRKMNDDYDEALRDVHVLVMPTLPSPPCRLFTDPPSHGPLERLSRNVGLVGNTAPFNSEPPELQSRKVGEIAGGLIVRTGTGHPALTIPIGFVPAHEDETVRLPTGVQIVGGKFREIECLKVGAAWEKAFDWKSV</sequence>
<dbReference type="SUPFAM" id="SSF75304">
    <property type="entry name" value="Amidase signature (AS) enzymes"/>
    <property type="match status" value="1"/>
</dbReference>
<organism evidence="2 3">
    <name type="scientific">Teratosphaeria destructans</name>
    <dbReference type="NCBI Taxonomy" id="418781"/>
    <lineage>
        <taxon>Eukaryota</taxon>
        <taxon>Fungi</taxon>
        <taxon>Dikarya</taxon>
        <taxon>Ascomycota</taxon>
        <taxon>Pezizomycotina</taxon>
        <taxon>Dothideomycetes</taxon>
        <taxon>Dothideomycetidae</taxon>
        <taxon>Mycosphaerellales</taxon>
        <taxon>Teratosphaeriaceae</taxon>
        <taxon>Teratosphaeria</taxon>
    </lineage>
</organism>
<accession>A0A9W7SJC5</accession>
<dbReference type="OrthoDB" id="1879366at2759"/>
<feature type="domain" description="Amidase" evidence="1">
    <location>
        <begin position="93"/>
        <end position="545"/>
    </location>
</feature>
<keyword evidence="3" id="KW-1185">Reference proteome</keyword>
<dbReference type="Proteomes" id="UP001138500">
    <property type="component" value="Unassembled WGS sequence"/>
</dbReference>
<dbReference type="AlphaFoldDB" id="A0A9W7SJC5"/>
<evidence type="ECO:0000313" key="2">
    <source>
        <dbReference type="EMBL" id="KAH9815692.1"/>
    </source>
</evidence>
<dbReference type="EMBL" id="RIBY02002422">
    <property type="protein sequence ID" value="KAH9815692.1"/>
    <property type="molecule type" value="Genomic_DNA"/>
</dbReference>
<dbReference type="PANTHER" id="PTHR11895">
    <property type="entry name" value="TRANSAMIDASE"/>
    <property type="match status" value="1"/>
</dbReference>
<reference evidence="2 3" key="2">
    <citation type="journal article" date="2021" name="Curr. Genet.">
        <title>Genetic response to nitrogen starvation in the aggressive Eucalyptus foliar pathogen Teratosphaeria destructans.</title>
        <authorList>
            <person name="Havenga M."/>
            <person name="Wingfield B.D."/>
            <person name="Wingfield M.J."/>
            <person name="Dreyer L.L."/>
            <person name="Roets F."/>
            <person name="Aylward J."/>
        </authorList>
    </citation>
    <scope>NUCLEOTIDE SEQUENCE [LARGE SCALE GENOMIC DNA]</scope>
    <source>
        <strain evidence="2">CMW44962</strain>
    </source>
</reference>
<dbReference type="Pfam" id="PF01425">
    <property type="entry name" value="Amidase"/>
    <property type="match status" value="1"/>
</dbReference>
<dbReference type="InterPro" id="IPR036928">
    <property type="entry name" value="AS_sf"/>
</dbReference>
<gene>
    <name evidence="2" type="ORF">Tdes44962_MAKER00940</name>
</gene>
<name>A0A9W7SJC5_9PEZI</name>
<reference evidence="2 3" key="1">
    <citation type="journal article" date="2018" name="IMA Fungus">
        <title>IMA Genome-F 10: Nine draft genome sequences of Claviceps purpurea s.lat., including C. arundinis, C. humidiphila, and C. cf. spartinae, pseudomolecules for the pitch canker pathogen Fusarium circinatum, draft genome of Davidsoniella eucalypti, Grosmannia galeiformis, Quambalaria eucalypti, and Teratosphaeria destructans.</title>
        <authorList>
            <person name="Wingfield B.D."/>
            <person name="Liu M."/>
            <person name="Nguyen H.D."/>
            <person name="Lane F.A."/>
            <person name="Morgan S.W."/>
            <person name="De Vos L."/>
            <person name="Wilken P.M."/>
            <person name="Duong T.A."/>
            <person name="Aylward J."/>
            <person name="Coetzee M.P."/>
            <person name="Dadej K."/>
            <person name="De Beer Z.W."/>
            <person name="Findlay W."/>
            <person name="Havenga M."/>
            <person name="Kolarik M."/>
            <person name="Menzies J.G."/>
            <person name="Naidoo K."/>
            <person name="Pochopski O."/>
            <person name="Shoukouhi P."/>
            <person name="Santana Q.C."/>
            <person name="Seifert K.A."/>
            <person name="Soal N."/>
            <person name="Steenkamp E.T."/>
            <person name="Tatham C.T."/>
            <person name="van der Nest M.A."/>
            <person name="Wingfield M.J."/>
        </authorList>
    </citation>
    <scope>NUCLEOTIDE SEQUENCE [LARGE SCALE GENOMIC DNA]</scope>
    <source>
        <strain evidence="2">CMW44962</strain>
    </source>
</reference>